<protein>
    <submittedName>
        <fullName evidence="2">Trypsin-like peptidase domain-containing protein</fullName>
    </submittedName>
</protein>
<feature type="chain" id="PRO_5028990091" evidence="1">
    <location>
        <begin position="23"/>
        <end position="499"/>
    </location>
</feature>
<dbReference type="InterPro" id="IPR043504">
    <property type="entry name" value="Peptidase_S1_PA_chymotrypsin"/>
</dbReference>
<feature type="signal peptide" evidence="1">
    <location>
        <begin position="1"/>
        <end position="22"/>
    </location>
</feature>
<organism evidence="2 3">
    <name type="scientific">Comamonas piscis</name>
    <dbReference type="NCBI Taxonomy" id="1562974"/>
    <lineage>
        <taxon>Bacteria</taxon>
        <taxon>Pseudomonadati</taxon>
        <taxon>Pseudomonadota</taxon>
        <taxon>Betaproteobacteria</taxon>
        <taxon>Burkholderiales</taxon>
        <taxon>Comamonadaceae</taxon>
        <taxon>Comamonas</taxon>
    </lineage>
</organism>
<name>A0A7G5EE14_9BURK</name>
<dbReference type="PANTHER" id="PTHR36234">
    <property type="entry name" value="LYSYL ENDOPEPTIDASE"/>
    <property type="match status" value="1"/>
</dbReference>
<proteinExistence type="predicted"/>
<reference evidence="2 3" key="1">
    <citation type="journal article" date="2020" name="G3 (Bethesda)">
        <title>CeMbio - The Caenorhabditis elegans Microbiome Resource.</title>
        <authorList>
            <person name="Dirksen P."/>
            <person name="Assie A."/>
            <person name="Zimmermann J."/>
            <person name="Zhang F."/>
            <person name="Tietje A.M."/>
            <person name="Marsh S.A."/>
            <person name="Felix M.A."/>
            <person name="Shapira M."/>
            <person name="Kaleta C."/>
            <person name="Schulenburg H."/>
            <person name="Samuel B."/>
        </authorList>
    </citation>
    <scope>NUCLEOTIDE SEQUENCE [LARGE SCALE GENOMIC DNA]</scope>
    <source>
        <strain evidence="2 3">BIGb0172</strain>
    </source>
</reference>
<dbReference type="PROSITE" id="PS51257">
    <property type="entry name" value="PROKAR_LIPOPROTEIN"/>
    <property type="match status" value="1"/>
</dbReference>
<dbReference type="SUPFAM" id="SSF50494">
    <property type="entry name" value="Trypsin-like serine proteases"/>
    <property type="match status" value="1"/>
</dbReference>
<dbReference type="RefSeq" id="WP_182326660.1">
    <property type="nucleotide sequence ID" value="NZ_CP058554.1"/>
</dbReference>
<dbReference type="EMBL" id="CP058554">
    <property type="protein sequence ID" value="QMV72239.1"/>
    <property type="molecule type" value="Genomic_DNA"/>
</dbReference>
<gene>
    <name evidence="2" type="ORF">HS961_05020</name>
</gene>
<dbReference type="KEGG" id="cpis:HS961_05020"/>
<keyword evidence="3" id="KW-1185">Reference proteome</keyword>
<evidence type="ECO:0000313" key="3">
    <source>
        <dbReference type="Proteomes" id="UP000515240"/>
    </source>
</evidence>
<accession>A0A7G5EE14</accession>
<dbReference type="AlphaFoldDB" id="A0A7G5EE14"/>
<dbReference type="InterPro" id="IPR009003">
    <property type="entry name" value="Peptidase_S1_PA"/>
</dbReference>
<sequence>MKYAKYAVPSLLWGAGVAAVLALSGCGGGDDDGRDKPVIDIKDPVVLPASAVKATPPAPQPLGIPLQTHFVVLPEPDLEKTLASETAMGTAQQIGTGRAVAATSTVAQTQSALQWTALPSGEKAAAINIQSIGAYGLRAGVLVERLPDGARLRIYSQEKPQAIMERSAAEVNALLAENRRADGTGASANTWWTPDVGAGDATLEVVLPAGMDAEALRISVPMVSHLYRSLSLPTEAELADAIRMDAMQAAASKAGNAASCNLDASCTSNYRTARDAVARMMFTRPDGSSHLCTGTLLNNNKDDFTPYFLTADHCISTQEVASTLVTTWFYRARSCNATVPALNSMVRSDGAMLLHASTTTDSALLELKQLPPAGVTFAGWDARAPGQVGDAVYGLHHPQGDLLKYSVGSVTGYSNCGSSGSNAPGCNTGGASNTAYYHVRFGQGTAEGGSSGSGLFRNDRLIATLRGGRGICLASTIYTYGRFDKVFNDHIWRWLAGHD</sequence>
<dbReference type="PANTHER" id="PTHR36234:SF5">
    <property type="entry name" value="LYSYL ENDOPEPTIDASE"/>
    <property type="match status" value="1"/>
</dbReference>
<dbReference type="Proteomes" id="UP000515240">
    <property type="component" value="Chromosome"/>
</dbReference>
<evidence type="ECO:0000313" key="2">
    <source>
        <dbReference type="EMBL" id="QMV72239.1"/>
    </source>
</evidence>
<dbReference type="Pfam" id="PF13365">
    <property type="entry name" value="Trypsin_2"/>
    <property type="match status" value="1"/>
</dbReference>
<keyword evidence="1" id="KW-0732">Signal</keyword>
<dbReference type="Gene3D" id="2.40.10.10">
    <property type="entry name" value="Trypsin-like serine proteases"/>
    <property type="match status" value="2"/>
</dbReference>
<evidence type="ECO:0000256" key="1">
    <source>
        <dbReference type="SAM" id="SignalP"/>
    </source>
</evidence>